<protein>
    <submittedName>
        <fullName evidence="3">Spore maturation protein B</fullName>
    </submittedName>
</protein>
<keyword evidence="1" id="KW-1133">Transmembrane helix</keyword>
<keyword evidence="1" id="KW-0812">Transmembrane</keyword>
<evidence type="ECO:0000313" key="3">
    <source>
        <dbReference type="EMBL" id="SFU98481.1"/>
    </source>
</evidence>
<evidence type="ECO:0000259" key="2">
    <source>
        <dbReference type="Pfam" id="PF07670"/>
    </source>
</evidence>
<dbReference type="PANTHER" id="PTHR35793">
    <property type="entry name" value="INNER MEMBRANE PROTEIN YJIG"/>
    <property type="match status" value="1"/>
</dbReference>
<dbReference type="RefSeq" id="WP_074954465.1">
    <property type="nucleotide sequence ID" value="NZ_FPBV01000017.1"/>
</dbReference>
<feature type="transmembrane region" description="Helical" evidence="1">
    <location>
        <begin position="158"/>
        <end position="178"/>
    </location>
</feature>
<proteinExistence type="predicted"/>
<organism evidence="3 4">
    <name type="scientific">Alicyclobacillus macrosporangiidus</name>
    <dbReference type="NCBI Taxonomy" id="392015"/>
    <lineage>
        <taxon>Bacteria</taxon>
        <taxon>Bacillati</taxon>
        <taxon>Bacillota</taxon>
        <taxon>Bacilli</taxon>
        <taxon>Bacillales</taxon>
        <taxon>Alicyclobacillaceae</taxon>
        <taxon>Alicyclobacillus</taxon>
    </lineage>
</organism>
<dbReference type="PANTHER" id="PTHR35793:SF2">
    <property type="entry name" value="INNER MEMBRANE PROTEIN YJIG"/>
    <property type="match status" value="1"/>
</dbReference>
<dbReference type="AlphaFoldDB" id="A0A1I7KM46"/>
<dbReference type="InterPro" id="IPR011642">
    <property type="entry name" value="Gate_dom"/>
</dbReference>
<dbReference type="STRING" id="392015.SAMN05421543_11725"/>
<dbReference type="EMBL" id="FPBV01000017">
    <property type="protein sequence ID" value="SFU98481.1"/>
    <property type="molecule type" value="Genomic_DNA"/>
</dbReference>
<dbReference type="InterPro" id="IPR052549">
    <property type="entry name" value="SpmB"/>
</dbReference>
<keyword evidence="4" id="KW-1185">Reference proteome</keyword>
<dbReference type="Pfam" id="PF07670">
    <property type="entry name" value="Gate"/>
    <property type="match status" value="1"/>
</dbReference>
<accession>A0A1I7KM46</accession>
<name>A0A1I7KM46_9BACL</name>
<dbReference type="OrthoDB" id="9805623at2"/>
<sequence length="184" mass="19394">MQQVLSTVSAWLLPVLVAAVLVAGYARRVPIYNAFVEGAKAGFGTSIRLIPHLVAMMVAVQVFSASGAMDLVVRALAPAAHWLHLPPQVVPMALLRPISSTGSLAFLKDIFQNPRFGPDSWVGQLASTLQAASDTTLYVITVYFGSVGIKNIRYALKVGLLADVASVVGSVIAVRILLGPMPGS</sequence>
<evidence type="ECO:0000313" key="4">
    <source>
        <dbReference type="Proteomes" id="UP000183508"/>
    </source>
</evidence>
<keyword evidence="1" id="KW-0472">Membrane</keyword>
<reference evidence="4" key="1">
    <citation type="submission" date="2016-10" db="EMBL/GenBank/DDBJ databases">
        <authorList>
            <person name="Varghese N."/>
        </authorList>
    </citation>
    <scope>NUCLEOTIDE SEQUENCE [LARGE SCALE GENOMIC DNA]</scope>
    <source>
        <strain evidence="4">DSM 17980</strain>
    </source>
</reference>
<dbReference type="eggNOG" id="COG0700">
    <property type="taxonomic scope" value="Bacteria"/>
</dbReference>
<gene>
    <name evidence="3" type="ORF">SAMN05421543_11725</name>
</gene>
<feature type="domain" description="Nucleoside transporter/FeoB GTPase Gate" evidence="2">
    <location>
        <begin position="47"/>
        <end position="150"/>
    </location>
</feature>
<evidence type="ECO:0000256" key="1">
    <source>
        <dbReference type="SAM" id="Phobius"/>
    </source>
</evidence>
<dbReference type="Proteomes" id="UP000183508">
    <property type="component" value="Unassembled WGS sequence"/>
</dbReference>
<dbReference type="GO" id="GO:0005886">
    <property type="term" value="C:plasma membrane"/>
    <property type="evidence" value="ECO:0007669"/>
    <property type="project" value="TreeGrafter"/>
</dbReference>
<feature type="transmembrane region" description="Helical" evidence="1">
    <location>
        <begin position="50"/>
        <end position="73"/>
    </location>
</feature>